<evidence type="ECO:0000313" key="6">
    <source>
        <dbReference type="EMBL" id="QIS12315.1"/>
    </source>
</evidence>
<dbReference type="KEGG" id="nah:F5544_22265"/>
<evidence type="ECO:0000256" key="2">
    <source>
        <dbReference type="ARBA" id="ARBA00023125"/>
    </source>
</evidence>
<keyword evidence="2 4" id="KW-0238">DNA-binding</keyword>
<dbReference type="InterPro" id="IPR041583">
    <property type="entry name" value="TetR_C_31"/>
</dbReference>
<organism evidence="6 7">
    <name type="scientific">Nocardia arthritidis</name>
    <dbReference type="NCBI Taxonomy" id="228602"/>
    <lineage>
        <taxon>Bacteria</taxon>
        <taxon>Bacillati</taxon>
        <taxon>Actinomycetota</taxon>
        <taxon>Actinomycetes</taxon>
        <taxon>Mycobacteriales</taxon>
        <taxon>Nocardiaceae</taxon>
        <taxon>Nocardia</taxon>
    </lineage>
</organism>
<dbReference type="SUPFAM" id="SSF46689">
    <property type="entry name" value="Homeodomain-like"/>
    <property type="match status" value="1"/>
</dbReference>
<keyword evidence="7" id="KW-1185">Reference proteome</keyword>
<dbReference type="Pfam" id="PF17940">
    <property type="entry name" value="TetR_C_31"/>
    <property type="match status" value="1"/>
</dbReference>
<evidence type="ECO:0000259" key="5">
    <source>
        <dbReference type="PROSITE" id="PS50977"/>
    </source>
</evidence>
<dbReference type="RefSeq" id="WP_167475013.1">
    <property type="nucleotide sequence ID" value="NZ_CP046172.1"/>
</dbReference>
<dbReference type="InterPro" id="IPR001647">
    <property type="entry name" value="HTH_TetR"/>
</dbReference>
<dbReference type="EMBL" id="CP046172">
    <property type="protein sequence ID" value="QIS12315.1"/>
    <property type="molecule type" value="Genomic_DNA"/>
</dbReference>
<accession>A0A6G9YG93</accession>
<evidence type="ECO:0000313" key="7">
    <source>
        <dbReference type="Proteomes" id="UP000503540"/>
    </source>
</evidence>
<dbReference type="PROSITE" id="PS50977">
    <property type="entry name" value="HTH_TETR_2"/>
    <property type="match status" value="1"/>
</dbReference>
<dbReference type="AlphaFoldDB" id="A0A6G9YG93"/>
<dbReference type="InterPro" id="IPR009057">
    <property type="entry name" value="Homeodomain-like_sf"/>
</dbReference>
<feature type="domain" description="HTH tetR-type" evidence="5">
    <location>
        <begin position="5"/>
        <end position="65"/>
    </location>
</feature>
<dbReference type="GO" id="GO:0003700">
    <property type="term" value="F:DNA-binding transcription factor activity"/>
    <property type="evidence" value="ECO:0007669"/>
    <property type="project" value="TreeGrafter"/>
</dbReference>
<dbReference type="PANTHER" id="PTHR30055">
    <property type="entry name" value="HTH-TYPE TRANSCRIPTIONAL REGULATOR RUTR"/>
    <property type="match status" value="1"/>
</dbReference>
<keyword evidence="3" id="KW-0804">Transcription</keyword>
<evidence type="ECO:0000256" key="1">
    <source>
        <dbReference type="ARBA" id="ARBA00023015"/>
    </source>
</evidence>
<evidence type="ECO:0000256" key="3">
    <source>
        <dbReference type="ARBA" id="ARBA00023163"/>
    </source>
</evidence>
<protein>
    <submittedName>
        <fullName evidence="6">TetR family transcriptional regulator</fullName>
    </submittedName>
</protein>
<gene>
    <name evidence="6" type="ORF">F5544_22265</name>
</gene>
<dbReference type="GO" id="GO:0000976">
    <property type="term" value="F:transcription cis-regulatory region binding"/>
    <property type="evidence" value="ECO:0007669"/>
    <property type="project" value="TreeGrafter"/>
</dbReference>
<sequence>MPRKTDRRELLADTALRMIDDVGLDGVTHRAVDAAAGVPVGTTSNFFKTRTALYAAIARRILDQQTEAEKQRPASTSATSHQVADLLAEAVDAGNGPARNRYLARFELSVEAARDPELAHLMRELRAVTVRTRAEQIRAAYPHATDDQVDAIVSLLTGIALDRVALDVPALDTAAIAHAVLRGFLE</sequence>
<name>A0A6G9YG93_9NOCA</name>
<proteinExistence type="predicted"/>
<feature type="DNA-binding region" description="H-T-H motif" evidence="4">
    <location>
        <begin position="28"/>
        <end position="47"/>
    </location>
</feature>
<dbReference type="Gene3D" id="1.10.357.10">
    <property type="entry name" value="Tetracycline Repressor, domain 2"/>
    <property type="match status" value="1"/>
</dbReference>
<dbReference type="PANTHER" id="PTHR30055:SF234">
    <property type="entry name" value="HTH-TYPE TRANSCRIPTIONAL REGULATOR BETI"/>
    <property type="match status" value="1"/>
</dbReference>
<dbReference type="Proteomes" id="UP000503540">
    <property type="component" value="Chromosome"/>
</dbReference>
<keyword evidence="1" id="KW-0805">Transcription regulation</keyword>
<evidence type="ECO:0000256" key="4">
    <source>
        <dbReference type="PROSITE-ProRule" id="PRU00335"/>
    </source>
</evidence>
<dbReference type="InterPro" id="IPR050109">
    <property type="entry name" value="HTH-type_TetR-like_transc_reg"/>
</dbReference>
<reference evidence="6 7" key="1">
    <citation type="journal article" date="2019" name="ACS Chem. Biol.">
        <title>Identification and Mobilization of a Cryptic Antibiotic Biosynthesis Gene Locus from a Human-Pathogenic Nocardia Isolate.</title>
        <authorList>
            <person name="Herisse M."/>
            <person name="Ishida K."/>
            <person name="Porter J.L."/>
            <person name="Howden B."/>
            <person name="Hertweck C."/>
            <person name="Stinear T.P."/>
            <person name="Pidot S.J."/>
        </authorList>
    </citation>
    <scope>NUCLEOTIDE SEQUENCE [LARGE SCALE GENOMIC DNA]</scope>
    <source>
        <strain evidence="6 7">AUSMDU00012717</strain>
    </source>
</reference>